<comment type="caution">
    <text evidence="8">The sequence shown here is derived from an EMBL/GenBank/DDBJ whole genome shotgun (WGS) entry which is preliminary data.</text>
</comment>
<dbReference type="Pfam" id="PF00707">
    <property type="entry name" value="IF3_C"/>
    <property type="match status" value="1"/>
</dbReference>
<dbReference type="InterPro" id="IPR001288">
    <property type="entry name" value="Translation_initiation_fac_3"/>
</dbReference>
<protein>
    <recommendedName>
        <fullName evidence="4 5">Translation initiation factor IF-3</fullName>
    </recommendedName>
</protein>
<dbReference type="PANTHER" id="PTHR10938:SF0">
    <property type="entry name" value="TRANSLATION INITIATION FACTOR IF-3, MITOCHONDRIAL"/>
    <property type="match status" value="1"/>
</dbReference>
<dbReference type="Gene3D" id="3.10.20.80">
    <property type="entry name" value="Translation initiation factor 3 (IF-3), N-terminal domain"/>
    <property type="match status" value="1"/>
</dbReference>
<dbReference type="InterPro" id="IPR036788">
    <property type="entry name" value="T_IF-3_C_sf"/>
</dbReference>
<feature type="domain" description="Translation initiation factor 3 C-terminal" evidence="6">
    <location>
        <begin position="97"/>
        <end position="182"/>
    </location>
</feature>
<reference evidence="9" key="1">
    <citation type="submission" date="2017-09" db="EMBL/GenBank/DDBJ databases">
        <title>Depth-based differentiation of microbial function through sediment-hosted aquifers and enrichment of novel symbionts in the deep terrestrial subsurface.</title>
        <authorList>
            <person name="Probst A.J."/>
            <person name="Ladd B."/>
            <person name="Jarett J.K."/>
            <person name="Geller-Mcgrath D.E."/>
            <person name="Sieber C.M.K."/>
            <person name="Emerson J.B."/>
            <person name="Anantharaman K."/>
            <person name="Thomas B.C."/>
            <person name="Malmstrom R."/>
            <person name="Stieglmeier M."/>
            <person name="Klingl A."/>
            <person name="Woyke T."/>
            <person name="Ryan C.M."/>
            <person name="Banfield J.F."/>
        </authorList>
    </citation>
    <scope>NUCLEOTIDE SEQUENCE [LARGE SCALE GENOMIC DNA]</scope>
</reference>
<evidence type="ECO:0000313" key="8">
    <source>
        <dbReference type="EMBL" id="PIT90695.1"/>
    </source>
</evidence>
<accession>A0A2M6WD73</accession>
<dbReference type="AlphaFoldDB" id="A0A2M6WD73"/>
<dbReference type="NCBIfam" id="TIGR00168">
    <property type="entry name" value="infC"/>
    <property type="match status" value="1"/>
</dbReference>
<dbReference type="Gene3D" id="3.30.110.10">
    <property type="entry name" value="Translation initiation factor 3 (IF-3), C-terminal domain"/>
    <property type="match status" value="1"/>
</dbReference>
<dbReference type="InterPro" id="IPR019814">
    <property type="entry name" value="Translation_initiation_fac_3_N"/>
</dbReference>
<dbReference type="PANTHER" id="PTHR10938">
    <property type="entry name" value="TRANSLATION INITIATION FACTOR IF-3"/>
    <property type="match status" value="1"/>
</dbReference>
<keyword evidence="2 4" id="KW-0396">Initiation factor</keyword>
<sequence length="185" mass="21507">MLRSKRKKRSFKPDKTVYRVNQRIRAQEVKVIDEEGQLVGVMPTFKALKLAEEKELDLVEVFPKATPPVCKILDYGQFQYQQSRKAQDQKVKTKKQETKGIRISYKMGKHDLEFREKQAVKFLTKGDKVKVEMILRGREKQFTKDAFEKINEFIKSLAQQIEINIEQPPKKQGGQLSALIAPAKK</sequence>
<dbReference type="InterPro" id="IPR019815">
    <property type="entry name" value="Translation_initiation_fac_3_C"/>
</dbReference>
<dbReference type="FunFam" id="3.10.20.80:FF:000001">
    <property type="entry name" value="Translation initiation factor IF-3"/>
    <property type="match status" value="1"/>
</dbReference>
<comment type="subcellular location">
    <subcellularLocation>
        <location evidence="4">Cytoplasm</location>
    </subcellularLocation>
</comment>
<evidence type="ECO:0000259" key="7">
    <source>
        <dbReference type="Pfam" id="PF05198"/>
    </source>
</evidence>
<evidence type="ECO:0000256" key="5">
    <source>
        <dbReference type="NCBIfam" id="TIGR00168"/>
    </source>
</evidence>
<comment type="subunit">
    <text evidence="4">Monomer.</text>
</comment>
<dbReference type="SUPFAM" id="SSF55200">
    <property type="entry name" value="Translation initiation factor IF3, C-terminal domain"/>
    <property type="match status" value="1"/>
</dbReference>
<dbReference type="GO" id="GO:0005737">
    <property type="term" value="C:cytoplasm"/>
    <property type="evidence" value="ECO:0007669"/>
    <property type="project" value="UniProtKB-SubCell"/>
</dbReference>
<feature type="domain" description="Translation initiation factor 3 N-terminal" evidence="7">
    <location>
        <begin position="20"/>
        <end position="88"/>
    </location>
</feature>
<evidence type="ECO:0000256" key="1">
    <source>
        <dbReference type="ARBA" id="ARBA00005439"/>
    </source>
</evidence>
<dbReference type="GO" id="GO:0043022">
    <property type="term" value="F:ribosome binding"/>
    <property type="evidence" value="ECO:0007669"/>
    <property type="project" value="TreeGrafter"/>
</dbReference>
<dbReference type="GO" id="GO:0003743">
    <property type="term" value="F:translation initiation factor activity"/>
    <property type="evidence" value="ECO:0007669"/>
    <property type="project" value="UniProtKB-UniRule"/>
</dbReference>
<keyword evidence="3 4" id="KW-0648">Protein biosynthesis</keyword>
<evidence type="ECO:0000256" key="2">
    <source>
        <dbReference type="ARBA" id="ARBA00022540"/>
    </source>
</evidence>
<evidence type="ECO:0000313" key="9">
    <source>
        <dbReference type="Proteomes" id="UP000230543"/>
    </source>
</evidence>
<dbReference type="GO" id="GO:0032790">
    <property type="term" value="P:ribosome disassembly"/>
    <property type="evidence" value="ECO:0007669"/>
    <property type="project" value="TreeGrafter"/>
</dbReference>
<comment type="similarity">
    <text evidence="1 4">Belongs to the IF-3 family.</text>
</comment>
<dbReference type="HAMAP" id="MF_00080">
    <property type="entry name" value="IF_3"/>
    <property type="match status" value="1"/>
</dbReference>
<organism evidence="8 9">
    <name type="scientific">Candidatus Komeilibacteria bacterium CG10_big_fil_rev_8_21_14_0_10_41_13</name>
    <dbReference type="NCBI Taxonomy" id="1974476"/>
    <lineage>
        <taxon>Bacteria</taxon>
        <taxon>Candidatus Komeiliibacteriota</taxon>
    </lineage>
</organism>
<dbReference type="InterPro" id="IPR036787">
    <property type="entry name" value="T_IF-3_N_sf"/>
</dbReference>
<evidence type="ECO:0000256" key="4">
    <source>
        <dbReference type="HAMAP-Rule" id="MF_00080"/>
    </source>
</evidence>
<dbReference type="Pfam" id="PF05198">
    <property type="entry name" value="IF3_N"/>
    <property type="match status" value="1"/>
</dbReference>
<evidence type="ECO:0000259" key="6">
    <source>
        <dbReference type="Pfam" id="PF00707"/>
    </source>
</evidence>
<proteinExistence type="inferred from homology"/>
<comment type="function">
    <text evidence="4">IF-3 binds to the 30S ribosomal subunit and shifts the equilibrium between 70S ribosomes and their 50S and 30S subunits in favor of the free subunits, thus enhancing the availability of 30S subunits on which protein synthesis initiation begins.</text>
</comment>
<evidence type="ECO:0000256" key="3">
    <source>
        <dbReference type="ARBA" id="ARBA00022917"/>
    </source>
</evidence>
<dbReference type="EMBL" id="PFBO01000023">
    <property type="protein sequence ID" value="PIT90695.1"/>
    <property type="molecule type" value="Genomic_DNA"/>
</dbReference>
<keyword evidence="4" id="KW-0963">Cytoplasm</keyword>
<dbReference type="SUPFAM" id="SSF54364">
    <property type="entry name" value="Translation initiation factor IF3, N-terminal domain"/>
    <property type="match status" value="1"/>
</dbReference>
<gene>
    <name evidence="4" type="primary">infC</name>
    <name evidence="8" type="ORF">COU22_00765</name>
</gene>
<name>A0A2M6WD73_9BACT</name>
<dbReference type="Proteomes" id="UP000230543">
    <property type="component" value="Unassembled WGS sequence"/>
</dbReference>